<feature type="transmembrane region" description="Helical" evidence="2">
    <location>
        <begin position="840"/>
        <end position="859"/>
    </location>
</feature>
<organism evidence="3 4">
    <name type="scientific">Pseudohalioglobus sediminis</name>
    <dbReference type="NCBI Taxonomy" id="2606449"/>
    <lineage>
        <taxon>Bacteria</taxon>
        <taxon>Pseudomonadati</taxon>
        <taxon>Pseudomonadota</taxon>
        <taxon>Gammaproteobacteria</taxon>
        <taxon>Cellvibrionales</taxon>
        <taxon>Halieaceae</taxon>
        <taxon>Pseudohalioglobus</taxon>
    </lineage>
</organism>
<keyword evidence="2" id="KW-0472">Membrane</keyword>
<dbReference type="PANTHER" id="PTHR12239:SF41">
    <property type="entry name" value="MEMBRANE ASSOCIATED PROTEIN, PUTATIVE-RELATED"/>
    <property type="match status" value="1"/>
</dbReference>
<feature type="compositionally biased region" description="Low complexity" evidence="1">
    <location>
        <begin position="366"/>
        <end position="375"/>
    </location>
</feature>
<dbReference type="EMBL" id="VTUX01000003">
    <property type="protein sequence ID" value="KAA1192461.1"/>
    <property type="molecule type" value="Genomic_DNA"/>
</dbReference>
<dbReference type="InterPro" id="IPR052293">
    <property type="entry name" value="SRRP"/>
</dbReference>
<evidence type="ECO:0000313" key="4">
    <source>
        <dbReference type="Proteomes" id="UP000323708"/>
    </source>
</evidence>
<feature type="region of interest" description="Disordered" evidence="1">
    <location>
        <begin position="404"/>
        <end position="441"/>
    </location>
</feature>
<accession>A0A5B0X2C3</accession>
<dbReference type="AlphaFoldDB" id="A0A5B0X2C3"/>
<dbReference type="RefSeq" id="WP_149610754.1">
    <property type="nucleotide sequence ID" value="NZ_VTUX01000003.1"/>
</dbReference>
<gene>
    <name evidence="3" type="ORF">F0M18_07260</name>
</gene>
<evidence type="ECO:0000313" key="3">
    <source>
        <dbReference type="EMBL" id="KAA1192461.1"/>
    </source>
</evidence>
<evidence type="ECO:0000256" key="1">
    <source>
        <dbReference type="SAM" id="MobiDB-lite"/>
    </source>
</evidence>
<feature type="compositionally biased region" description="Basic residues" evidence="1">
    <location>
        <begin position="111"/>
        <end position="120"/>
    </location>
</feature>
<feature type="region of interest" description="Disordered" evidence="1">
    <location>
        <begin position="80"/>
        <end position="375"/>
    </location>
</feature>
<sequence length="998" mass="110159">MNRFNLTFRGEILPGIDPEAARAGFASLFDIQDAKRLELFFSGETVVLRRNLERKAAAEYYLKLNQLGLEAKLVKVDPDAGQAPADGLSDSDKEWQAAQQETQHELEQRLLARRQGARKTKSQDNDKARKREALDRLRTAAQQRKKDQSTDKNAVKEQAEAEAARKQAEAEKARKRREAEASRKQAEAEKARQRREAEAARKQAEAEKARKRKEAEAARKQAEAEKARKRKEAEAARKQAEAEKARQHREAEAARKQAEAEQARQHREAEAARKQAEAEKARQRREAEAARKQAEAEEARQRREAEAARKQAEAEKARKRKEAETARKQAEAEEARKHKEAEAARKEAETAHRQAETAEARKRKAAIAARGRATPQADIDNSAVLEEQAIHAGALALRDTSRLKRARSGVTSRLGLSRRGEDQDQRGHRPPAGSPNPYRLLPFRHSKHVKTRAERAQHKSRKGMVIGGVALAALLMLLGRFISLEPPPPVTGTEALATAPGGRLVILAGEQLLLHDRAGVPDQTLDAAALGLAQLSTPMLFHPQGELLIAGRSAEEPAGERGMWRCDLDRAACQPMPTDRYTPPPDAMVFHELSGNTFDARAGRLRKLGPDQSLRAQVDLAMAAAPVLQLDSGLLFMNSATGPAITVLRYEDQAFGQQLDEILLLPPPALEREQSRVTDFLGNGKFWWVLLQNPDTGSNGLYLFDTQWSFLRELPLGALSEGARLVNWGGRTLVYSPASASVIRFNGDGMQEVALESPALAELVAASSQRQWLTRLAWQSVLLLVLIAMLGGFAYSYLQSTRALVYRGRPARGAAPLDDIAGDIRWLEMAPHRSRRLRQLTLAWSVPALAALVMLIGLGVSLLQLLGAMTCLLGPALALQLLLRSPPEHAGIHDNQVLLVDYREMYHLAAGPRLQYRGPFVVVDDVIIFVGTRLLPGLDPQQVKTLLAPRVSAGIRVDRKTIAVKLLQSRHPLAWGGLAILGLGLLGALLITVSFLPL</sequence>
<dbReference type="CDD" id="cd06503">
    <property type="entry name" value="ATP-synt_Fo_b"/>
    <property type="match status" value="2"/>
</dbReference>
<proteinExistence type="predicted"/>
<feature type="compositionally biased region" description="Basic and acidic residues" evidence="1">
    <location>
        <begin position="121"/>
        <end position="360"/>
    </location>
</feature>
<keyword evidence="2" id="KW-0812">Transmembrane</keyword>
<feature type="transmembrane region" description="Helical" evidence="2">
    <location>
        <begin position="776"/>
        <end position="798"/>
    </location>
</feature>
<evidence type="ECO:0000256" key="2">
    <source>
        <dbReference type="SAM" id="Phobius"/>
    </source>
</evidence>
<reference evidence="3 4" key="1">
    <citation type="submission" date="2019-09" db="EMBL/GenBank/DDBJ databases">
        <authorList>
            <person name="Chen X.-Y."/>
        </authorList>
    </citation>
    <scope>NUCLEOTIDE SEQUENCE [LARGE SCALE GENOMIC DNA]</scope>
    <source>
        <strain evidence="3 4">NY5</strain>
    </source>
</reference>
<name>A0A5B0X2C3_9GAMM</name>
<feature type="transmembrane region" description="Helical" evidence="2">
    <location>
        <begin position="973"/>
        <end position="996"/>
    </location>
</feature>
<dbReference type="PANTHER" id="PTHR12239">
    <property type="entry name" value="PROTEIN CBG20215-RELATED"/>
    <property type="match status" value="1"/>
</dbReference>
<feature type="compositionally biased region" description="Basic and acidic residues" evidence="1">
    <location>
        <begin position="418"/>
        <end position="427"/>
    </location>
</feature>
<comment type="caution">
    <text evidence="3">The sequence shown here is derived from an EMBL/GenBank/DDBJ whole genome shotgun (WGS) entry which is preliminary data.</text>
</comment>
<protein>
    <submittedName>
        <fullName evidence="3">Uncharacterized protein</fullName>
    </submittedName>
</protein>
<dbReference type="Proteomes" id="UP000323708">
    <property type="component" value="Unassembled WGS sequence"/>
</dbReference>
<keyword evidence="4" id="KW-1185">Reference proteome</keyword>
<keyword evidence="2" id="KW-1133">Transmembrane helix</keyword>